<keyword evidence="3" id="KW-1185">Reference proteome</keyword>
<feature type="compositionally biased region" description="Acidic residues" evidence="1">
    <location>
        <begin position="74"/>
        <end position="93"/>
    </location>
</feature>
<comment type="caution">
    <text evidence="2">The sequence shown here is derived from an EMBL/GenBank/DDBJ whole genome shotgun (WGS) entry which is preliminary data.</text>
</comment>
<dbReference type="EMBL" id="JABCKI010006613">
    <property type="protein sequence ID" value="KAG5634133.1"/>
    <property type="molecule type" value="Genomic_DNA"/>
</dbReference>
<gene>
    <name evidence="2" type="ORF">H0H81_003202</name>
</gene>
<organism evidence="2 3">
    <name type="scientific">Sphagnurus paluster</name>
    <dbReference type="NCBI Taxonomy" id="117069"/>
    <lineage>
        <taxon>Eukaryota</taxon>
        <taxon>Fungi</taxon>
        <taxon>Dikarya</taxon>
        <taxon>Basidiomycota</taxon>
        <taxon>Agaricomycotina</taxon>
        <taxon>Agaricomycetes</taxon>
        <taxon>Agaricomycetidae</taxon>
        <taxon>Agaricales</taxon>
        <taxon>Tricholomatineae</taxon>
        <taxon>Lyophyllaceae</taxon>
        <taxon>Sphagnurus</taxon>
    </lineage>
</organism>
<reference evidence="2" key="2">
    <citation type="submission" date="2021-10" db="EMBL/GenBank/DDBJ databases">
        <title>Phylogenomics reveals ancestral predisposition of the termite-cultivated fungus Termitomyces towards a domesticated lifestyle.</title>
        <authorList>
            <person name="Auxier B."/>
            <person name="Grum-Grzhimaylo A."/>
            <person name="Cardenas M.E."/>
            <person name="Lodge J.D."/>
            <person name="Laessoe T."/>
            <person name="Pedersen O."/>
            <person name="Smith M.E."/>
            <person name="Kuyper T.W."/>
            <person name="Franco-Molano E.A."/>
            <person name="Baroni T.J."/>
            <person name="Aanen D.K."/>
        </authorList>
    </citation>
    <scope>NUCLEOTIDE SEQUENCE</scope>
    <source>
        <strain evidence="2">D49</strain>
    </source>
</reference>
<proteinExistence type="predicted"/>
<reference evidence="2" key="1">
    <citation type="submission" date="2021-02" db="EMBL/GenBank/DDBJ databases">
        <authorList>
            <person name="Nieuwenhuis M."/>
            <person name="Van De Peppel L.J.J."/>
        </authorList>
    </citation>
    <scope>NUCLEOTIDE SEQUENCE</scope>
    <source>
        <strain evidence="2">D49</strain>
    </source>
</reference>
<feature type="compositionally biased region" description="Low complexity" evidence="1">
    <location>
        <begin position="24"/>
        <end position="41"/>
    </location>
</feature>
<dbReference type="Proteomes" id="UP000717328">
    <property type="component" value="Unassembled WGS sequence"/>
</dbReference>
<dbReference type="OrthoDB" id="1715602at2759"/>
<evidence type="ECO:0000313" key="3">
    <source>
        <dbReference type="Proteomes" id="UP000717328"/>
    </source>
</evidence>
<name>A0A9P7FLW8_9AGAR</name>
<dbReference type="AlphaFoldDB" id="A0A9P7FLW8"/>
<feature type="non-terminal residue" evidence="2">
    <location>
        <position position="1"/>
    </location>
</feature>
<protein>
    <submittedName>
        <fullName evidence="2">Uncharacterized protein</fullName>
    </submittedName>
</protein>
<sequence length="152" mass="16657">MTFTSKRKASDQSTTSQKKRKTSETTSTTAKSTKSFTSAQSRSPSVEIIEDEDHNATTRSGPPKRPGRILEAADGSDDDEDDVAVEEPEESAEAELGRILLSHIRNRLSVQSTRALLCLGTWSLMGFVQDSDVKAGVILPEVEEENENDVEE</sequence>
<evidence type="ECO:0000313" key="2">
    <source>
        <dbReference type="EMBL" id="KAG5634133.1"/>
    </source>
</evidence>
<evidence type="ECO:0000256" key="1">
    <source>
        <dbReference type="SAM" id="MobiDB-lite"/>
    </source>
</evidence>
<feature type="region of interest" description="Disordered" evidence="1">
    <location>
        <begin position="1"/>
        <end position="93"/>
    </location>
</feature>
<accession>A0A9P7FLW8</accession>